<sequence length="502" mass="51139">MNLRRVARGLLTALAGATAFAAAAVVPGATPAASADAASTVVYQAGTGGYSCFRIPAMVKANNGDLLAFAEGRKNSCADTGDIDLVMKRQAKGSSTWGPLQIVIQGFGDVKGNPTPVVVPPSADEPNGRVVLLSVMQCVTPHAACGRVPRVSISKDNGSTWAAPQVLTTQLGFTAAPGWLATGPSHASVLTRGAHKGRLVAGMSYQANGSAPNTGAIIYSDDRGSTWHLGAHDASTNNAALNPQEISLTELPDGKIYASARNNAGTMCSTVERAYAISSDGGQTFSQKFVTEPGLAKTPDVQGATLAMSATDTGGAYTRLIFAGPSVCDHRHALRIRSSFDEGGSWQGDADGFLVWSQDAAYSDLISLGTGSAGVLFEGGPQGNSSAAIRWAKFTDANLGAPACGSGYGVIDQGSLGTAGTVYLSYNSATGMNCVSTMKNSGAGTPSQTTAYLQVQGATKQTDSGSFSWFAGPVTASAADKCVTWGGSVGTVKFDAPLGHCG</sequence>
<feature type="domain" description="Sialidase" evidence="5">
    <location>
        <begin position="64"/>
        <end position="372"/>
    </location>
</feature>
<feature type="chain" id="PRO_5040781823" description="exo-alpha-sialidase" evidence="4">
    <location>
        <begin position="22"/>
        <end position="502"/>
    </location>
</feature>
<dbReference type="GO" id="GO:0005737">
    <property type="term" value="C:cytoplasm"/>
    <property type="evidence" value="ECO:0007669"/>
    <property type="project" value="TreeGrafter"/>
</dbReference>
<dbReference type="InterPro" id="IPR026856">
    <property type="entry name" value="Sialidase_fam"/>
</dbReference>
<proteinExistence type="inferred from homology"/>
<keyword evidence="4" id="KW-0732">Signal</keyword>
<comment type="similarity">
    <text evidence="2">Belongs to the glycosyl hydrolase 33 family.</text>
</comment>
<evidence type="ECO:0000313" key="7">
    <source>
        <dbReference type="Proteomes" id="UP001236014"/>
    </source>
</evidence>
<dbReference type="InterPro" id="IPR006311">
    <property type="entry name" value="TAT_signal"/>
</dbReference>
<reference evidence="6 7" key="1">
    <citation type="submission" date="2023-06" db="EMBL/GenBank/DDBJ databases">
        <authorList>
            <person name="Oyuntsetseg B."/>
            <person name="Kim S.B."/>
        </authorList>
    </citation>
    <scope>NUCLEOTIDE SEQUENCE [LARGE SCALE GENOMIC DNA]</scope>
    <source>
        <strain evidence="6 7">2-15</strain>
    </source>
</reference>
<keyword evidence="6" id="KW-0326">Glycosidase</keyword>
<accession>A0A9Y2IFT4</accession>
<dbReference type="GO" id="GO:0009313">
    <property type="term" value="P:oligosaccharide catabolic process"/>
    <property type="evidence" value="ECO:0007669"/>
    <property type="project" value="TreeGrafter"/>
</dbReference>
<dbReference type="RefSeq" id="WP_285968319.1">
    <property type="nucleotide sequence ID" value="NZ_CP127294.1"/>
</dbReference>
<dbReference type="Proteomes" id="UP001236014">
    <property type="component" value="Chromosome"/>
</dbReference>
<dbReference type="InterPro" id="IPR036278">
    <property type="entry name" value="Sialidase_sf"/>
</dbReference>
<dbReference type="PROSITE" id="PS51318">
    <property type="entry name" value="TAT"/>
    <property type="match status" value="1"/>
</dbReference>
<dbReference type="Gene3D" id="2.120.10.10">
    <property type="match status" value="1"/>
</dbReference>
<dbReference type="InterPro" id="IPR011040">
    <property type="entry name" value="Sialidase"/>
</dbReference>
<evidence type="ECO:0000256" key="3">
    <source>
        <dbReference type="ARBA" id="ARBA00012733"/>
    </source>
</evidence>
<dbReference type="Pfam" id="PF13088">
    <property type="entry name" value="BNR_2"/>
    <property type="match status" value="1"/>
</dbReference>
<feature type="signal peptide" evidence="4">
    <location>
        <begin position="1"/>
        <end position="21"/>
    </location>
</feature>
<protein>
    <recommendedName>
        <fullName evidence="3">exo-alpha-sialidase</fullName>
        <ecNumber evidence="3">3.2.1.18</ecNumber>
    </recommendedName>
</protein>
<dbReference type="CDD" id="cd15482">
    <property type="entry name" value="Sialidase_non-viral"/>
    <property type="match status" value="1"/>
</dbReference>
<dbReference type="AlphaFoldDB" id="A0A9Y2IFT4"/>
<organism evidence="6 7">
    <name type="scientific">Amycolatopsis carbonis</name>
    <dbReference type="NCBI Taxonomy" id="715471"/>
    <lineage>
        <taxon>Bacteria</taxon>
        <taxon>Bacillati</taxon>
        <taxon>Actinomycetota</taxon>
        <taxon>Actinomycetes</taxon>
        <taxon>Pseudonocardiales</taxon>
        <taxon>Pseudonocardiaceae</taxon>
        <taxon>Amycolatopsis</taxon>
    </lineage>
</organism>
<dbReference type="KEGG" id="acab:QRX50_40255"/>
<dbReference type="SUPFAM" id="SSF50939">
    <property type="entry name" value="Sialidases"/>
    <property type="match status" value="1"/>
</dbReference>
<comment type="catalytic activity">
    <reaction evidence="1">
        <text>Hydrolysis of alpha-(2-&gt;3)-, alpha-(2-&gt;6)-, alpha-(2-&gt;8)- glycosidic linkages of terminal sialic acid residues in oligosaccharides, glycoproteins, glycolipids, colominic acid and synthetic substrates.</text>
        <dbReference type="EC" id="3.2.1.18"/>
    </reaction>
</comment>
<evidence type="ECO:0000256" key="4">
    <source>
        <dbReference type="SAM" id="SignalP"/>
    </source>
</evidence>
<evidence type="ECO:0000259" key="5">
    <source>
        <dbReference type="Pfam" id="PF13088"/>
    </source>
</evidence>
<keyword evidence="6" id="KW-0378">Hydrolase</keyword>
<dbReference type="PANTHER" id="PTHR10628">
    <property type="entry name" value="SIALIDASE"/>
    <property type="match status" value="1"/>
</dbReference>
<dbReference type="PANTHER" id="PTHR10628:SF30">
    <property type="entry name" value="EXO-ALPHA-SIALIDASE"/>
    <property type="match status" value="1"/>
</dbReference>
<evidence type="ECO:0000256" key="1">
    <source>
        <dbReference type="ARBA" id="ARBA00000427"/>
    </source>
</evidence>
<evidence type="ECO:0000313" key="6">
    <source>
        <dbReference type="EMBL" id="WIX77578.1"/>
    </source>
</evidence>
<dbReference type="GO" id="GO:0004308">
    <property type="term" value="F:exo-alpha-sialidase activity"/>
    <property type="evidence" value="ECO:0007669"/>
    <property type="project" value="UniProtKB-EC"/>
</dbReference>
<name>A0A9Y2IFT4_9PSEU</name>
<evidence type="ECO:0000256" key="2">
    <source>
        <dbReference type="ARBA" id="ARBA00009348"/>
    </source>
</evidence>
<gene>
    <name evidence="6" type="ORF">QRX50_40255</name>
</gene>
<dbReference type="GO" id="GO:0016020">
    <property type="term" value="C:membrane"/>
    <property type="evidence" value="ECO:0007669"/>
    <property type="project" value="TreeGrafter"/>
</dbReference>
<dbReference type="GO" id="GO:0006689">
    <property type="term" value="P:ganglioside catabolic process"/>
    <property type="evidence" value="ECO:0007669"/>
    <property type="project" value="TreeGrafter"/>
</dbReference>
<keyword evidence="7" id="KW-1185">Reference proteome</keyword>
<dbReference type="EMBL" id="CP127294">
    <property type="protein sequence ID" value="WIX77578.1"/>
    <property type="molecule type" value="Genomic_DNA"/>
</dbReference>
<dbReference type="EC" id="3.2.1.18" evidence="3"/>